<evidence type="ECO:0000313" key="5">
    <source>
        <dbReference type="EMBL" id="CAB4744573.1"/>
    </source>
</evidence>
<dbReference type="EMBL" id="CAEZWY010000034">
    <property type="protein sequence ID" value="CAB4669170.1"/>
    <property type="molecule type" value="Genomic_DNA"/>
</dbReference>
<dbReference type="InterPro" id="IPR006076">
    <property type="entry name" value="FAD-dep_OxRdtase"/>
</dbReference>
<dbReference type="Gene3D" id="3.50.50.60">
    <property type="entry name" value="FAD/NAD(P)-binding domain"/>
    <property type="match status" value="1"/>
</dbReference>
<dbReference type="Pfam" id="PF01266">
    <property type="entry name" value="DAO"/>
    <property type="match status" value="1"/>
</dbReference>
<proteinExistence type="predicted"/>
<accession>A0A6J6TCM2</accession>
<keyword evidence="1" id="KW-0560">Oxidoreductase</keyword>
<dbReference type="EMBL" id="CAFBQT010000094">
    <property type="protein sequence ID" value="CAB5065099.1"/>
    <property type="molecule type" value="Genomic_DNA"/>
</dbReference>
<dbReference type="SUPFAM" id="SSF51905">
    <property type="entry name" value="FAD/NAD(P)-binding domain"/>
    <property type="match status" value="1"/>
</dbReference>
<organism evidence="5">
    <name type="scientific">freshwater metagenome</name>
    <dbReference type="NCBI Taxonomy" id="449393"/>
    <lineage>
        <taxon>unclassified sequences</taxon>
        <taxon>metagenomes</taxon>
        <taxon>ecological metagenomes</taxon>
    </lineage>
</organism>
<gene>
    <name evidence="3" type="ORF">UFOPK1791_00627</name>
    <name evidence="4" type="ORF">UFOPK2312_00468</name>
    <name evidence="5" type="ORF">UFOPK2802_00766</name>
    <name evidence="6" type="ORF">UFOPK3083_00283</name>
    <name evidence="7" type="ORF">UFOPK3948_00301</name>
    <name evidence="8" type="ORF">UFOPK4113_00326</name>
    <name evidence="9" type="ORF">UFOPK4355_00770</name>
</gene>
<evidence type="ECO:0000259" key="2">
    <source>
        <dbReference type="Pfam" id="PF01266"/>
    </source>
</evidence>
<evidence type="ECO:0000313" key="7">
    <source>
        <dbReference type="EMBL" id="CAB4973325.1"/>
    </source>
</evidence>
<dbReference type="EMBL" id="CAEZUF010000049">
    <property type="protein sequence ID" value="CAB4592199.1"/>
    <property type="molecule type" value="Genomic_DNA"/>
</dbReference>
<evidence type="ECO:0000313" key="9">
    <source>
        <dbReference type="EMBL" id="CAB5065099.1"/>
    </source>
</evidence>
<dbReference type="PANTHER" id="PTHR13847:SF287">
    <property type="entry name" value="FAD-DEPENDENT OXIDOREDUCTASE DOMAIN-CONTAINING PROTEIN 1"/>
    <property type="match status" value="1"/>
</dbReference>
<dbReference type="GO" id="GO:0016491">
    <property type="term" value="F:oxidoreductase activity"/>
    <property type="evidence" value="ECO:0007669"/>
    <property type="project" value="UniProtKB-KW"/>
</dbReference>
<dbReference type="EMBL" id="CAFBOI010000018">
    <property type="protein sequence ID" value="CAB4973325.1"/>
    <property type="molecule type" value="Genomic_DNA"/>
</dbReference>
<evidence type="ECO:0000313" key="8">
    <source>
        <dbReference type="EMBL" id="CAB5011643.1"/>
    </source>
</evidence>
<evidence type="ECO:0000256" key="1">
    <source>
        <dbReference type="ARBA" id="ARBA00023002"/>
    </source>
</evidence>
<feature type="domain" description="FAD dependent oxidoreductase" evidence="2">
    <location>
        <begin position="5"/>
        <end position="379"/>
    </location>
</feature>
<dbReference type="EMBL" id="CAFAAT010000015">
    <property type="protein sequence ID" value="CAB4799858.1"/>
    <property type="molecule type" value="Genomic_DNA"/>
</dbReference>
<dbReference type="EMBL" id="CAEZYX010000080">
    <property type="protein sequence ID" value="CAB4744573.1"/>
    <property type="molecule type" value="Genomic_DNA"/>
</dbReference>
<dbReference type="EMBL" id="CAFBPL010000021">
    <property type="protein sequence ID" value="CAB5011643.1"/>
    <property type="molecule type" value="Genomic_DNA"/>
</dbReference>
<name>A0A6J6TCM2_9ZZZZ</name>
<evidence type="ECO:0000313" key="3">
    <source>
        <dbReference type="EMBL" id="CAB4592199.1"/>
    </source>
</evidence>
<dbReference type="InterPro" id="IPR036188">
    <property type="entry name" value="FAD/NAD-bd_sf"/>
</dbReference>
<protein>
    <submittedName>
        <fullName evidence="5">Unannotated protein</fullName>
    </submittedName>
</protein>
<dbReference type="PANTHER" id="PTHR13847">
    <property type="entry name" value="SARCOSINE DEHYDROGENASE-RELATED"/>
    <property type="match status" value="1"/>
</dbReference>
<dbReference type="Gene3D" id="3.30.9.10">
    <property type="entry name" value="D-Amino Acid Oxidase, subunit A, domain 2"/>
    <property type="match status" value="1"/>
</dbReference>
<sequence length="428" mass="46088">MSKSAIVIGAGVIGSSVAWELAKNGYSVTVVDKESGAGQGSTSASSAVIRFNYSTFDSVALAWESYRGWQNWPAHLGIKLDHYAEVVNAGVVMVEVPFMPFEPTEALFKAVGIPYEIWGAAELALGIPGFDTGKYWPPKQITDDEFWDEAKGELTAMYTNDGGYVNDPLLAAQNLAAAAVANGAVMKFRTAVTGIIKNDERVLGVSLSDGSELYADIVINVGGPWSGKINEMAGVGEDFTISVRPMRQEVHHISTPLNLLTGPMIGDMDLGTYMRPSPGGAILLGGTEPECEPLEWVDDLDNVNMVRTQALFESQVMRVARRLPALQMPSSPSGIVGIYDVAADWTPIYDKTNLPGYYVAMGTSGNQFKNAPFVGKLMFKLISEVEAGADHDNNPVEIVGEYTGHKINIGTYSRKRKINENSSGTVMG</sequence>
<dbReference type="GO" id="GO:0005737">
    <property type="term" value="C:cytoplasm"/>
    <property type="evidence" value="ECO:0007669"/>
    <property type="project" value="TreeGrafter"/>
</dbReference>
<evidence type="ECO:0000313" key="6">
    <source>
        <dbReference type="EMBL" id="CAB4799858.1"/>
    </source>
</evidence>
<dbReference type="AlphaFoldDB" id="A0A6J6TCM2"/>
<reference evidence="5" key="1">
    <citation type="submission" date="2020-05" db="EMBL/GenBank/DDBJ databases">
        <authorList>
            <person name="Chiriac C."/>
            <person name="Salcher M."/>
            <person name="Ghai R."/>
            <person name="Kavagutti S V."/>
        </authorList>
    </citation>
    <scope>NUCLEOTIDE SEQUENCE</scope>
</reference>
<evidence type="ECO:0000313" key="4">
    <source>
        <dbReference type="EMBL" id="CAB4669170.1"/>
    </source>
</evidence>